<feature type="compositionally biased region" description="Basic and acidic residues" evidence="1">
    <location>
        <begin position="227"/>
        <end position="238"/>
    </location>
</feature>
<keyword evidence="3" id="KW-1185">Reference proteome</keyword>
<organism evidence="2 3">
    <name type="scientific">Dentiscutata erythropus</name>
    <dbReference type="NCBI Taxonomy" id="1348616"/>
    <lineage>
        <taxon>Eukaryota</taxon>
        <taxon>Fungi</taxon>
        <taxon>Fungi incertae sedis</taxon>
        <taxon>Mucoromycota</taxon>
        <taxon>Glomeromycotina</taxon>
        <taxon>Glomeromycetes</taxon>
        <taxon>Diversisporales</taxon>
        <taxon>Gigasporaceae</taxon>
        <taxon>Dentiscutata</taxon>
    </lineage>
</organism>
<gene>
    <name evidence="2" type="ORF">DERYTH_LOCUS183</name>
</gene>
<dbReference type="EMBL" id="CAJVPY010000034">
    <property type="protein sequence ID" value="CAG8445660.1"/>
    <property type="molecule type" value="Genomic_DNA"/>
</dbReference>
<evidence type="ECO:0000256" key="1">
    <source>
        <dbReference type="SAM" id="MobiDB-lite"/>
    </source>
</evidence>
<sequence>MNLLCWYEYKCAEKEENVSDSGNKDNVGCDNSAEKVESVEAEMVNVVNIDLYEEGKTDMSESKDENKIIAEDLEHVEGEELFGEPKLEDENRLAVDYYQNPANVNYAIGTCIRDCHHYEISVEKNESKELAKCLNSDENDDLNKQNNLKWDLKSAEEYKLKGQNKPGVCCDKSVSSPKYRKNLVEWHLEPADFRKTSSGGRAENDGIDSGVTEYKKKDHRNGKGKMRISEMIKNNEKSLKKRKKYRMGEHIPEI</sequence>
<feature type="compositionally biased region" description="Basic residues" evidence="1">
    <location>
        <begin position="217"/>
        <end position="226"/>
    </location>
</feature>
<dbReference type="Proteomes" id="UP000789405">
    <property type="component" value="Unassembled WGS sequence"/>
</dbReference>
<accession>A0A9N8VF31</accession>
<evidence type="ECO:0000313" key="3">
    <source>
        <dbReference type="Proteomes" id="UP000789405"/>
    </source>
</evidence>
<evidence type="ECO:0000313" key="2">
    <source>
        <dbReference type="EMBL" id="CAG8445660.1"/>
    </source>
</evidence>
<comment type="caution">
    <text evidence="2">The sequence shown here is derived from an EMBL/GenBank/DDBJ whole genome shotgun (WGS) entry which is preliminary data.</text>
</comment>
<reference evidence="2" key="1">
    <citation type="submission" date="2021-06" db="EMBL/GenBank/DDBJ databases">
        <authorList>
            <person name="Kallberg Y."/>
            <person name="Tangrot J."/>
            <person name="Rosling A."/>
        </authorList>
    </citation>
    <scope>NUCLEOTIDE SEQUENCE</scope>
    <source>
        <strain evidence="2">MA453B</strain>
    </source>
</reference>
<protein>
    <submittedName>
        <fullName evidence="2">14663_t:CDS:1</fullName>
    </submittedName>
</protein>
<feature type="region of interest" description="Disordered" evidence="1">
    <location>
        <begin position="195"/>
        <end position="254"/>
    </location>
</feature>
<proteinExistence type="predicted"/>
<name>A0A9N8VF31_9GLOM</name>
<dbReference type="AlphaFoldDB" id="A0A9N8VF31"/>